<feature type="active site" description="Proton donor" evidence="5">
    <location>
        <position position="150"/>
    </location>
</feature>
<dbReference type="OrthoDB" id="214520at2157"/>
<dbReference type="InterPro" id="IPR018110">
    <property type="entry name" value="Mandel_Rmase/mucon_lact_enz_CS"/>
</dbReference>
<dbReference type="SUPFAM" id="SSF51604">
    <property type="entry name" value="Enolase C-terminal domain-like"/>
    <property type="match status" value="1"/>
</dbReference>
<reference evidence="8 9" key="3">
    <citation type="journal article" date="2016" name="Stand. Genomic Sci.">
        <title>Complete genome sequence of 'Halanaeroarchaeum sulfurireducens' M27-SA2, a sulfur-reducing and acetate-oxidizing haloarchaeon from the deep-sea hypersaline anoxic lake Medee.</title>
        <authorList>
            <person name="Messina E."/>
            <person name="Sorokin D.Y."/>
            <person name="Kublanov I.V."/>
            <person name="Toshchakov S."/>
            <person name="Lopatina A."/>
            <person name="Arcadi E."/>
            <person name="Smedile F."/>
            <person name="La Spada G."/>
            <person name="La Cono V."/>
            <person name="Yakimov M.M."/>
        </authorList>
    </citation>
    <scope>NUCLEOTIDE SEQUENCE [LARGE SCALE GENOMIC DNA]</scope>
    <source>
        <strain evidence="8 9">M27-SA2</strain>
    </source>
</reference>
<dbReference type="PROSITE" id="PS00909">
    <property type="entry name" value="MR_MLE_2"/>
    <property type="match status" value="1"/>
</dbReference>
<evidence type="ECO:0000313" key="10">
    <source>
        <dbReference type="Proteomes" id="UP000069906"/>
    </source>
</evidence>
<evidence type="ECO:0000256" key="3">
    <source>
        <dbReference type="ARBA" id="ARBA00023235"/>
    </source>
</evidence>
<organism evidence="7 10">
    <name type="scientific">Halanaeroarchaeum sulfurireducens</name>
    <dbReference type="NCBI Taxonomy" id="1604004"/>
    <lineage>
        <taxon>Archaea</taxon>
        <taxon>Methanobacteriati</taxon>
        <taxon>Methanobacteriota</taxon>
        <taxon>Stenosarchaea group</taxon>
        <taxon>Halobacteria</taxon>
        <taxon>Halobacteriales</taxon>
        <taxon>Halobacteriaceae</taxon>
        <taxon>Halanaeroarchaeum</taxon>
    </lineage>
</organism>
<evidence type="ECO:0000256" key="1">
    <source>
        <dbReference type="ARBA" id="ARBA00022723"/>
    </source>
</evidence>
<dbReference type="UniPathway" id="UPA00079"/>
<dbReference type="Pfam" id="PF02746">
    <property type="entry name" value="MR_MLE_N"/>
    <property type="match status" value="1"/>
</dbReference>
<dbReference type="GO" id="GO:0009063">
    <property type="term" value="P:amino acid catabolic process"/>
    <property type="evidence" value="ECO:0007669"/>
    <property type="project" value="InterPro"/>
</dbReference>
<dbReference type="InterPro" id="IPR013342">
    <property type="entry name" value="Mandelate_racemase_C"/>
</dbReference>
<dbReference type="AlphaFoldDB" id="A0A0F7PAN2"/>
<dbReference type="HOGENOM" id="CLU_030273_4_2_2"/>
<dbReference type="HAMAP" id="MF_00470">
    <property type="entry name" value="MenC_1"/>
    <property type="match status" value="1"/>
</dbReference>
<proteinExistence type="inferred from homology"/>
<dbReference type="PANTHER" id="PTHR48073:SF2">
    <property type="entry name" value="O-SUCCINYLBENZOATE SYNTHASE"/>
    <property type="match status" value="1"/>
</dbReference>
<dbReference type="GO" id="GO:0000287">
    <property type="term" value="F:magnesium ion binding"/>
    <property type="evidence" value="ECO:0007669"/>
    <property type="project" value="UniProtKB-UniRule"/>
</dbReference>
<evidence type="ECO:0000313" key="8">
    <source>
        <dbReference type="EMBL" id="ALG82191.1"/>
    </source>
</evidence>
<dbReference type="EMBL" id="CP011564">
    <property type="protein sequence ID" value="ALG82191.1"/>
    <property type="molecule type" value="Genomic_DNA"/>
</dbReference>
<comment type="function">
    <text evidence="5">Converts 2-succinyl-6-hydroxy-2,4-cyclohexadiene-1-carboxylate (SHCHC) to 2-succinylbenzoate (OSB).</text>
</comment>
<dbReference type="Gene3D" id="3.30.390.10">
    <property type="entry name" value="Enolase-like, N-terminal domain"/>
    <property type="match status" value="1"/>
</dbReference>
<keyword evidence="1 5" id="KW-0479">Metal-binding</keyword>
<feature type="binding site" evidence="5">
    <location>
        <position position="205"/>
    </location>
    <ligand>
        <name>Mg(2+)</name>
        <dbReference type="ChEBI" id="CHEBI:18420"/>
    </ligand>
</feature>
<comment type="pathway">
    <text evidence="5">Quinol/quinone metabolism; 1,4-dihydroxy-2-naphthoate biosynthesis; 1,4-dihydroxy-2-naphthoate from chorismate: step 4/7.</text>
</comment>
<dbReference type="KEGG" id="hsf:HLASA_1298"/>
<dbReference type="STRING" id="1604004.HLASA_1298"/>
<dbReference type="RefSeq" id="WP_050048514.1">
    <property type="nucleotide sequence ID" value="NZ_CP008874.1"/>
</dbReference>
<comment type="catalytic activity">
    <reaction evidence="5">
        <text>(1R,6R)-6-hydroxy-2-succinyl-cyclohexa-2,4-diene-1-carboxylate = 2-succinylbenzoate + H2O</text>
        <dbReference type="Rhea" id="RHEA:10196"/>
        <dbReference type="ChEBI" id="CHEBI:15377"/>
        <dbReference type="ChEBI" id="CHEBI:18325"/>
        <dbReference type="ChEBI" id="CHEBI:58689"/>
        <dbReference type="EC" id="4.2.1.113"/>
    </reaction>
</comment>
<feature type="binding site" evidence="5">
    <location>
        <position position="228"/>
    </location>
    <ligand>
        <name>Mg(2+)</name>
        <dbReference type="ChEBI" id="CHEBI:18420"/>
    </ligand>
</feature>
<reference evidence="9" key="2">
    <citation type="submission" date="2015-05" db="EMBL/GenBank/DDBJ databases">
        <title>Complete genome sequence of Halanaeroarchaeum sulfurireducens type strain M27-SA2, a sulfate-reducer haloarchaeon from marine anoxic lake Medee.</title>
        <authorList>
            <person name="Messina E."/>
            <person name="Kublanov I.V."/>
            <person name="Toshchakov S."/>
            <person name="Arcadi E."/>
            <person name="La Spada G."/>
            <person name="La Cono V."/>
            <person name="Yakimov M.M."/>
        </authorList>
    </citation>
    <scope>NUCLEOTIDE SEQUENCE [LARGE SCALE GENOMIC DNA]</scope>
    <source>
        <strain evidence="9">M27-SA2</strain>
    </source>
</reference>
<name>A0A0F7PAN2_9EURY</name>
<dbReference type="SFLD" id="SFLDS00001">
    <property type="entry name" value="Enolase"/>
    <property type="match status" value="1"/>
</dbReference>
<evidence type="ECO:0000256" key="5">
    <source>
        <dbReference type="HAMAP-Rule" id="MF_00470"/>
    </source>
</evidence>
<keyword evidence="2 5" id="KW-0460">Magnesium</keyword>
<dbReference type="NCBIfam" id="TIGR01927">
    <property type="entry name" value="menC_gam_Gplu"/>
    <property type="match status" value="1"/>
</dbReference>
<dbReference type="EC" id="4.2.1.113" evidence="5"/>
<reference evidence="7 10" key="1">
    <citation type="journal article" date="2015" name="ISME J.">
        <title>Elemental sulfur and acetate can support life of a novel strictly anaerobic haloarchaeon.</title>
        <authorList>
            <person name="Sorokin D.Y."/>
            <person name="Kublanov I.V."/>
            <person name="Gavrilov S.N."/>
            <person name="Rojo D."/>
            <person name="Roman P."/>
            <person name="Golyshin P.N."/>
            <person name="Slepak V.Z."/>
            <person name="Smedile F."/>
            <person name="Ferrer M."/>
            <person name="Messina E."/>
            <person name="La Cono V."/>
            <person name="Yakimov M.M."/>
        </authorList>
    </citation>
    <scope>NUCLEOTIDE SEQUENCE [LARGE SCALE GENOMIC DNA]</scope>
    <source>
        <strain evidence="7 10">HSR2</strain>
    </source>
</reference>
<dbReference type="Proteomes" id="UP000069906">
    <property type="component" value="Chromosome"/>
</dbReference>
<dbReference type="Pfam" id="PF13378">
    <property type="entry name" value="MR_MLE_C"/>
    <property type="match status" value="1"/>
</dbReference>
<dbReference type="SMART" id="SM00922">
    <property type="entry name" value="MR_MLE"/>
    <property type="match status" value="1"/>
</dbReference>
<accession>A0A0F7PAN2</accession>
<dbReference type="UniPathway" id="UPA01057">
    <property type="reaction ID" value="UER00165"/>
</dbReference>
<sequence length="344" mass="35372">MNAALSPFELRLSNPLETSDGRIDQRMGWIITAGNDVTGYGEATPLPGFTESRADCESALSAAITHLQADAVPAAYAAVTDRPAARHGLATALLDRQGKETGRPLYRLLGADHEVDAIAVNATIGHADPQSTADAASSAVEDGFRTLKIKVGTGSLDRDVDRIAAVRDAVGEEVSLRVDANGAWDRETAAEAIDRFLADDVALIEQPLPAGDLAGHRSLRGRLPIALDESLTAHDPQAVLAADAADALVLKPMALGGPDVARAVAHRARRAGVAPIVSNTIDGAIARTAAVHVAASIPDRPAAGLATGSLLATDVAPDPAPVVDGRIAVPQTPGLGISEVQVDA</sequence>
<dbReference type="GO" id="GO:0016854">
    <property type="term" value="F:racemase and epimerase activity"/>
    <property type="evidence" value="ECO:0007669"/>
    <property type="project" value="UniProtKB-ARBA"/>
</dbReference>
<feature type="binding site" evidence="5">
    <location>
        <position position="179"/>
    </location>
    <ligand>
        <name>Mg(2+)</name>
        <dbReference type="ChEBI" id="CHEBI:18420"/>
    </ligand>
</feature>
<dbReference type="SFLD" id="SFLDF00009">
    <property type="entry name" value="o-succinylbenzoate_synthase"/>
    <property type="match status" value="1"/>
</dbReference>
<evidence type="ECO:0000256" key="2">
    <source>
        <dbReference type="ARBA" id="ARBA00022842"/>
    </source>
</evidence>
<protein>
    <recommendedName>
        <fullName evidence="5">o-succinylbenzoate synthase</fullName>
        <shortName evidence="5">OSB synthase</shortName>
        <shortName evidence="5">OSBS</shortName>
        <ecNumber evidence="5">4.2.1.113</ecNumber>
    </recommendedName>
    <alternativeName>
        <fullName evidence="5">4-(2'-carboxyphenyl)-4-oxybutyric acid synthase</fullName>
    </alternativeName>
    <alternativeName>
        <fullName evidence="5">o-succinylbenzoic acid synthase</fullName>
    </alternativeName>
</protein>
<dbReference type="KEGG" id="hsu:HLASF_1311"/>
<evidence type="ECO:0000313" key="9">
    <source>
        <dbReference type="Proteomes" id="UP000060390"/>
    </source>
</evidence>
<gene>
    <name evidence="5 7" type="primary">menC</name>
    <name evidence="8" type="ORF">HLASA_1298</name>
    <name evidence="7" type="ORF">HLASF_1311</name>
</gene>
<evidence type="ECO:0000259" key="6">
    <source>
        <dbReference type="SMART" id="SM00922"/>
    </source>
</evidence>
<dbReference type="InterPro" id="IPR036849">
    <property type="entry name" value="Enolase-like_C_sf"/>
</dbReference>
<dbReference type="Gene3D" id="3.20.20.120">
    <property type="entry name" value="Enolase-like C-terminal domain"/>
    <property type="match status" value="1"/>
</dbReference>
<keyword evidence="5" id="KW-0474">Menaquinone biosynthesis</keyword>
<dbReference type="PATRIC" id="fig|1604004.4.peg.1376"/>
<comment type="pathway">
    <text evidence="5">Quinol/quinone metabolism; menaquinone biosynthesis.</text>
</comment>
<dbReference type="GeneID" id="26010644"/>
<dbReference type="InterPro" id="IPR010196">
    <property type="entry name" value="OSB_synthase_MenC1"/>
</dbReference>
<dbReference type="InterPro" id="IPR013341">
    <property type="entry name" value="Mandelate_racemase_N_dom"/>
</dbReference>
<dbReference type="GO" id="GO:0009234">
    <property type="term" value="P:menaquinone biosynthetic process"/>
    <property type="evidence" value="ECO:0007669"/>
    <property type="project" value="UniProtKB-UniRule"/>
</dbReference>
<dbReference type="Proteomes" id="UP000060390">
    <property type="component" value="Chromosome"/>
</dbReference>
<dbReference type="SUPFAM" id="SSF54826">
    <property type="entry name" value="Enolase N-terminal domain-like"/>
    <property type="match status" value="1"/>
</dbReference>
<comment type="similarity">
    <text evidence="5">Belongs to the mandelate racemase/muconate lactonizing enzyme family. MenC type 1 subfamily.</text>
</comment>
<dbReference type="PANTHER" id="PTHR48073">
    <property type="entry name" value="O-SUCCINYLBENZOATE SYNTHASE-RELATED"/>
    <property type="match status" value="1"/>
</dbReference>
<dbReference type="InterPro" id="IPR029065">
    <property type="entry name" value="Enolase_C-like"/>
</dbReference>
<dbReference type="CDD" id="cd03320">
    <property type="entry name" value="OSBS"/>
    <property type="match status" value="1"/>
</dbReference>
<keyword evidence="10" id="KW-1185">Reference proteome</keyword>
<keyword evidence="4 5" id="KW-0456">Lyase</keyword>
<evidence type="ECO:0000256" key="4">
    <source>
        <dbReference type="ARBA" id="ARBA00023239"/>
    </source>
</evidence>
<dbReference type="GO" id="GO:0043748">
    <property type="term" value="F:O-succinylbenzoate synthase activity"/>
    <property type="evidence" value="ECO:0007669"/>
    <property type="project" value="UniProtKB-EC"/>
</dbReference>
<keyword evidence="3" id="KW-0413">Isomerase</keyword>
<dbReference type="SFLD" id="SFLDG00180">
    <property type="entry name" value="muconate_cycloisomerase"/>
    <property type="match status" value="1"/>
</dbReference>
<comment type="cofactor">
    <cofactor evidence="5">
        <name>a divalent metal cation</name>
        <dbReference type="ChEBI" id="CHEBI:60240"/>
    </cofactor>
</comment>
<dbReference type="InterPro" id="IPR029017">
    <property type="entry name" value="Enolase-like_N"/>
</dbReference>
<feature type="domain" description="Mandelate racemase/muconate lactonizing enzyme C-terminal" evidence="6">
    <location>
        <begin position="129"/>
        <end position="226"/>
    </location>
</feature>
<feature type="active site" description="Proton acceptor" evidence="5">
    <location>
        <position position="251"/>
    </location>
</feature>
<dbReference type="EMBL" id="CP008874">
    <property type="protein sequence ID" value="AKH97797.1"/>
    <property type="molecule type" value="Genomic_DNA"/>
</dbReference>
<evidence type="ECO:0000313" key="7">
    <source>
        <dbReference type="EMBL" id="AKH97797.1"/>
    </source>
</evidence>